<feature type="binding site" evidence="7">
    <location>
        <position position="179"/>
    </location>
    <ligand>
        <name>Mg(2+)</name>
        <dbReference type="ChEBI" id="CHEBI:18420"/>
    </ligand>
</feature>
<dbReference type="PATRIC" id="fig|1618331.3.peg.89"/>
<keyword evidence="3 9" id="KW-0808">Transferase</keyword>
<feature type="transmembrane region" description="Helical" evidence="8">
    <location>
        <begin position="113"/>
        <end position="133"/>
    </location>
</feature>
<evidence type="ECO:0000256" key="8">
    <source>
        <dbReference type="SAM" id="Phobius"/>
    </source>
</evidence>
<dbReference type="InterPro" id="IPR000715">
    <property type="entry name" value="Glycosyl_transferase_4"/>
</dbReference>
<feature type="transmembrane region" description="Helical" evidence="8">
    <location>
        <begin position="311"/>
        <end position="328"/>
    </location>
</feature>
<dbReference type="GO" id="GO:0046872">
    <property type="term" value="F:metal ion binding"/>
    <property type="evidence" value="ECO:0007669"/>
    <property type="project" value="UniProtKB-KW"/>
</dbReference>
<comment type="caution">
    <text evidence="9">The sequence shown here is derived from an EMBL/GenBank/DDBJ whole genome shotgun (WGS) entry which is preliminary data.</text>
</comment>
<keyword evidence="2" id="KW-1003">Cell membrane</keyword>
<keyword evidence="4 8" id="KW-0812">Transmembrane</keyword>
<evidence type="ECO:0000256" key="6">
    <source>
        <dbReference type="ARBA" id="ARBA00023136"/>
    </source>
</evidence>
<protein>
    <submittedName>
        <fullName evidence="9">Glycosyltransferase, group 4 family</fullName>
    </submittedName>
</protein>
<feature type="transmembrane region" description="Helical" evidence="8">
    <location>
        <begin position="235"/>
        <end position="255"/>
    </location>
</feature>
<dbReference type="AlphaFoldDB" id="A0A0G0I338"/>
<reference evidence="9 10" key="1">
    <citation type="journal article" date="2015" name="Nature">
        <title>rRNA introns, odd ribosomes, and small enigmatic genomes across a large radiation of phyla.</title>
        <authorList>
            <person name="Brown C.T."/>
            <person name="Hug L.A."/>
            <person name="Thomas B.C."/>
            <person name="Sharon I."/>
            <person name="Castelle C.J."/>
            <person name="Singh A."/>
            <person name="Wilkins M.J."/>
            <person name="Williams K.H."/>
            <person name="Banfield J.F."/>
        </authorList>
    </citation>
    <scope>NUCLEOTIDE SEQUENCE [LARGE SCALE GENOMIC DNA]</scope>
</reference>
<evidence type="ECO:0000256" key="1">
    <source>
        <dbReference type="ARBA" id="ARBA00004651"/>
    </source>
</evidence>
<sequence length="364" mass="39725">MIRAYLPAFVISALICGGLTYYVRRLAQKLKLFDQPSPRKIHPYPLPRLGGVAIVATFLIVTIGYIFASRRLNFGENLWFADQKLIGVILGLIVLIVLGILDDIRGVGPLKKLFWQLVACVIVVSFGVSIGFLRLPFGSHLDLTNPQIHFALFGHGFNIEVLADLISIFWILLLINTFNFLDGLDGLATGISLISAIVIFFLSISLGQDASALLAVIIAGTAAGFLPWNFNPARIFLGDSGSMALGYLIGVLAMISGGKLATSFLVLGIPVLDVGWVVLRRIFKGKSPFLADKRHLHHRLLTAGLTQKQSVILLYIISMIFGTVAIISKTQEKITALIVLICLMIVLALALVVLELRKRARQNG</sequence>
<dbReference type="GO" id="GO:0005886">
    <property type="term" value="C:plasma membrane"/>
    <property type="evidence" value="ECO:0007669"/>
    <property type="project" value="UniProtKB-SubCell"/>
</dbReference>
<dbReference type="Pfam" id="PF00953">
    <property type="entry name" value="Glycos_transf_4"/>
    <property type="match status" value="1"/>
</dbReference>
<dbReference type="Proteomes" id="UP000034508">
    <property type="component" value="Unassembled WGS sequence"/>
</dbReference>
<feature type="transmembrane region" description="Helical" evidence="8">
    <location>
        <begin position="6"/>
        <end position="23"/>
    </location>
</feature>
<feature type="transmembrane region" description="Helical" evidence="8">
    <location>
        <begin position="210"/>
        <end position="228"/>
    </location>
</feature>
<feature type="transmembrane region" description="Helical" evidence="8">
    <location>
        <begin position="80"/>
        <end position="101"/>
    </location>
</feature>
<dbReference type="GO" id="GO:0044038">
    <property type="term" value="P:cell wall macromolecule biosynthetic process"/>
    <property type="evidence" value="ECO:0007669"/>
    <property type="project" value="TreeGrafter"/>
</dbReference>
<dbReference type="EMBL" id="LBSM01000002">
    <property type="protein sequence ID" value="KKQ18664.1"/>
    <property type="molecule type" value="Genomic_DNA"/>
</dbReference>
<feature type="binding site" evidence="7">
    <location>
        <position position="239"/>
    </location>
    <ligand>
        <name>Mg(2+)</name>
        <dbReference type="ChEBI" id="CHEBI:18420"/>
    </ligand>
</feature>
<feature type="transmembrane region" description="Helical" evidence="8">
    <location>
        <begin position="153"/>
        <end position="175"/>
    </location>
</feature>
<evidence type="ECO:0000256" key="4">
    <source>
        <dbReference type="ARBA" id="ARBA00022692"/>
    </source>
</evidence>
<evidence type="ECO:0000256" key="7">
    <source>
        <dbReference type="PIRSR" id="PIRSR600715-1"/>
    </source>
</evidence>
<evidence type="ECO:0000313" key="9">
    <source>
        <dbReference type="EMBL" id="KKQ18664.1"/>
    </source>
</evidence>
<dbReference type="PANTHER" id="PTHR22926:SF3">
    <property type="entry name" value="UNDECAPRENYL-PHOSPHATE ALPHA-N-ACETYLGLUCOSAMINYL 1-PHOSPHATE TRANSFERASE"/>
    <property type="match status" value="1"/>
</dbReference>
<dbReference type="GO" id="GO:0016780">
    <property type="term" value="F:phosphotransferase activity, for other substituted phosphate groups"/>
    <property type="evidence" value="ECO:0007669"/>
    <property type="project" value="InterPro"/>
</dbReference>
<comment type="subcellular location">
    <subcellularLocation>
        <location evidence="1">Cell membrane</location>
        <topology evidence="1">Multi-pass membrane protein</topology>
    </subcellularLocation>
</comment>
<accession>A0A0G0I338</accession>
<dbReference type="PANTHER" id="PTHR22926">
    <property type="entry name" value="PHOSPHO-N-ACETYLMURAMOYL-PENTAPEPTIDE-TRANSFERASE"/>
    <property type="match status" value="1"/>
</dbReference>
<feature type="transmembrane region" description="Helical" evidence="8">
    <location>
        <begin position="334"/>
        <end position="354"/>
    </location>
</feature>
<keyword evidence="5 8" id="KW-1133">Transmembrane helix</keyword>
<gene>
    <name evidence="9" type="ORF">US31_C0002G0009</name>
</gene>
<evidence type="ECO:0000256" key="5">
    <source>
        <dbReference type="ARBA" id="ARBA00022989"/>
    </source>
</evidence>
<proteinExistence type="predicted"/>
<feature type="transmembrane region" description="Helical" evidence="8">
    <location>
        <begin position="261"/>
        <end position="279"/>
    </location>
</feature>
<keyword evidence="7" id="KW-0479">Metal-binding</keyword>
<feature type="transmembrane region" description="Helical" evidence="8">
    <location>
        <begin position="49"/>
        <end position="68"/>
    </location>
</feature>
<evidence type="ECO:0000256" key="2">
    <source>
        <dbReference type="ARBA" id="ARBA00022475"/>
    </source>
</evidence>
<dbReference type="CDD" id="cd06853">
    <property type="entry name" value="GT_WecA_like"/>
    <property type="match status" value="1"/>
</dbReference>
<name>A0A0G0I338_9BACT</name>
<comment type="cofactor">
    <cofactor evidence="7">
        <name>Mg(2+)</name>
        <dbReference type="ChEBI" id="CHEBI:18420"/>
    </cofactor>
</comment>
<keyword evidence="6 8" id="KW-0472">Membrane</keyword>
<organism evidence="9 10">
    <name type="scientific">Berkelbacteria bacterium GW2011_GWA1_36_9</name>
    <dbReference type="NCBI Taxonomy" id="1618331"/>
    <lineage>
        <taxon>Bacteria</taxon>
        <taxon>Candidatus Berkelbacteria</taxon>
    </lineage>
</organism>
<dbReference type="GO" id="GO:0009103">
    <property type="term" value="P:lipopolysaccharide biosynthetic process"/>
    <property type="evidence" value="ECO:0007669"/>
    <property type="project" value="TreeGrafter"/>
</dbReference>
<dbReference type="GO" id="GO:0071555">
    <property type="term" value="P:cell wall organization"/>
    <property type="evidence" value="ECO:0007669"/>
    <property type="project" value="TreeGrafter"/>
</dbReference>
<evidence type="ECO:0000256" key="3">
    <source>
        <dbReference type="ARBA" id="ARBA00022679"/>
    </source>
</evidence>
<evidence type="ECO:0000313" key="10">
    <source>
        <dbReference type="Proteomes" id="UP000034508"/>
    </source>
</evidence>
<keyword evidence="7" id="KW-0460">Magnesium</keyword>
<feature type="transmembrane region" description="Helical" evidence="8">
    <location>
        <begin position="187"/>
        <end position="204"/>
    </location>
</feature>